<feature type="compositionally biased region" description="Polar residues" evidence="2">
    <location>
        <begin position="173"/>
        <end position="192"/>
    </location>
</feature>
<keyword evidence="1" id="KW-0862">Zinc</keyword>
<dbReference type="InterPro" id="IPR001878">
    <property type="entry name" value="Znf_CCHC"/>
</dbReference>
<sequence>MKPRMLSREEEAELARSNKKVKGIHHAEFNGAGREEDSPIDKLRPEPQTIASFKDKLIGEIPVWVRLNELPIELYETEVLKQIGNSIRKVLRIDSQTAMEARGKYATLCIQIDLNKPLINSILIDRFEQGVTYEGIQRLCFSCRRVGHIAGNCPYTIRKGTEPPPTTEEDQQRQQGQAVNTHETHDNPYTSASKDMISVREAEQEEGQYGPWMVVRRTKNGHKSPKTGQNKEGLGTPTWTSSLHYNQNNMHGFNISVGSLSRSQNEQHGIFMRKTGVQEKNGKVGQGQGEGENLLSSPSKEAFFSSAFRHHDCGKAHGPKSGSSTHLGKPFPRSVKGKKAFSRSLPSFVPTCATEHNLKGVFTHLSSSSTQLAHSTLNGSNQPADANFEFTALPKNAVIERGRFCYFVLG</sequence>
<evidence type="ECO:0000259" key="3">
    <source>
        <dbReference type="PROSITE" id="PS50158"/>
    </source>
</evidence>
<organism evidence="4 5">
    <name type="scientific">Castanea mollissima</name>
    <name type="common">Chinese chestnut</name>
    <dbReference type="NCBI Taxonomy" id="60419"/>
    <lineage>
        <taxon>Eukaryota</taxon>
        <taxon>Viridiplantae</taxon>
        <taxon>Streptophyta</taxon>
        <taxon>Embryophyta</taxon>
        <taxon>Tracheophyta</taxon>
        <taxon>Spermatophyta</taxon>
        <taxon>Magnoliopsida</taxon>
        <taxon>eudicotyledons</taxon>
        <taxon>Gunneridae</taxon>
        <taxon>Pentapetalae</taxon>
        <taxon>rosids</taxon>
        <taxon>fabids</taxon>
        <taxon>Fagales</taxon>
        <taxon>Fagaceae</taxon>
        <taxon>Castanea</taxon>
    </lineage>
</organism>
<reference evidence="4" key="1">
    <citation type="submission" date="2020-03" db="EMBL/GenBank/DDBJ databases">
        <title>Castanea mollissima Vanexum genome sequencing.</title>
        <authorList>
            <person name="Staton M."/>
        </authorList>
    </citation>
    <scope>NUCLEOTIDE SEQUENCE</scope>
    <source>
        <tissue evidence="4">Leaf</tissue>
    </source>
</reference>
<dbReference type="InterPro" id="IPR040256">
    <property type="entry name" value="At4g02000-like"/>
</dbReference>
<feature type="region of interest" description="Disordered" evidence="2">
    <location>
        <begin position="273"/>
        <end position="296"/>
    </location>
</feature>
<dbReference type="SUPFAM" id="SSF57756">
    <property type="entry name" value="Retrovirus zinc finger-like domains"/>
    <property type="match status" value="1"/>
</dbReference>
<dbReference type="AlphaFoldDB" id="A0A8J4RZF6"/>
<comment type="caution">
    <text evidence="4">The sequence shown here is derived from an EMBL/GenBank/DDBJ whole genome shotgun (WGS) entry which is preliminary data.</text>
</comment>
<feature type="region of interest" description="Disordered" evidence="2">
    <location>
        <begin position="1"/>
        <end position="21"/>
    </location>
</feature>
<evidence type="ECO:0000313" key="4">
    <source>
        <dbReference type="EMBL" id="KAF3972916.1"/>
    </source>
</evidence>
<dbReference type="InterPro" id="IPR036875">
    <property type="entry name" value="Znf_CCHC_sf"/>
</dbReference>
<dbReference type="EMBL" id="JRKL02000294">
    <property type="protein sequence ID" value="KAF3972916.1"/>
    <property type="molecule type" value="Genomic_DNA"/>
</dbReference>
<name>A0A8J4RZF6_9ROSI</name>
<evidence type="ECO:0000256" key="1">
    <source>
        <dbReference type="PROSITE-ProRule" id="PRU00047"/>
    </source>
</evidence>
<evidence type="ECO:0000313" key="5">
    <source>
        <dbReference type="Proteomes" id="UP000737018"/>
    </source>
</evidence>
<dbReference type="OrthoDB" id="1461560at2759"/>
<protein>
    <recommendedName>
        <fullName evidence="3">CCHC-type domain-containing protein</fullName>
    </recommendedName>
</protein>
<gene>
    <name evidence="4" type="ORF">CMV_003627</name>
</gene>
<proteinExistence type="predicted"/>
<keyword evidence="1" id="KW-0479">Metal-binding</keyword>
<keyword evidence="5" id="KW-1185">Reference proteome</keyword>
<dbReference type="Proteomes" id="UP000737018">
    <property type="component" value="Unassembled WGS sequence"/>
</dbReference>
<feature type="domain" description="CCHC-type" evidence="3">
    <location>
        <begin position="140"/>
        <end position="154"/>
    </location>
</feature>
<dbReference type="PANTHER" id="PTHR31286:SF99">
    <property type="entry name" value="DUF4283 DOMAIN-CONTAINING PROTEIN"/>
    <property type="match status" value="1"/>
</dbReference>
<dbReference type="PROSITE" id="PS50158">
    <property type="entry name" value="ZF_CCHC"/>
    <property type="match status" value="1"/>
</dbReference>
<evidence type="ECO:0000256" key="2">
    <source>
        <dbReference type="SAM" id="MobiDB-lite"/>
    </source>
</evidence>
<feature type="compositionally biased region" description="Basic and acidic residues" evidence="2">
    <location>
        <begin position="1"/>
        <end position="16"/>
    </location>
</feature>
<keyword evidence="1" id="KW-0863">Zinc-finger</keyword>
<dbReference type="GO" id="GO:0003676">
    <property type="term" value="F:nucleic acid binding"/>
    <property type="evidence" value="ECO:0007669"/>
    <property type="project" value="InterPro"/>
</dbReference>
<feature type="region of interest" description="Disordered" evidence="2">
    <location>
        <begin position="314"/>
        <end position="336"/>
    </location>
</feature>
<dbReference type="GO" id="GO:0008270">
    <property type="term" value="F:zinc ion binding"/>
    <property type="evidence" value="ECO:0007669"/>
    <property type="project" value="UniProtKB-KW"/>
</dbReference>
<feature type="region of interest" description="Disordered" evidence="2">
    <location>
        <begin position="157"/>
        <end position="192"/>
    </location>
</feature>
<accession>A0A8J4RZF6</accession>
<dbReference type="PANTHER" id="PTHR31286">
    <property type="entry name" value="GLYCINE-RICH CELL WALL STRUCTURAL PROTEIN 1.8-LIKE"/>
    <property type="match status" value="1"/>
</dbReference>